<dbReference type="EMBL" id="CP041217">
    <property type="protein sequence ID" value="QDH20937.1"/>
    <property type="molecule type" value="Genomic_DNA"/>
</dbReference>
<reference evidence="2 3" key="1">
    <citation type="submission" date="2019-06" db="EMBL/GenBank/DDBJ databases">
        <title>Saccharibacillus brassicae sp. nov., an endophytic bacterium isolated from Chinese cabbage seeds (Brassica pekinensis).</title>
        <authorList>
            <person name="Jiang L."/>
            <person name="Lee J."/>
            <person name="Kim S.W."/>
        </authorList>
    </citation>
    <scope>NUCLEOTIDE SEQUENCE [LARGE SCALE GENOMIC DNA]</scope>
    <source>
        <strain evidence="3">KCTC 43072 / ATSA2</strain>
    </source>
</reference>
<dbReference type="InterPro" id="IPR011990">
    <property type="entry name" value="TPR-like_helical_dom_sf"/>
</dbReference>
<dbReference type="Pfam" id="PF13443">
    <property type="entry name" value="HTH_26"/>
    <property type="match status" value="1"/>
</dbReference>
<dbReference type="Proteomes" id="UP000316968">
    <property type="component" value="Chromosome"/>
</dbReference>
<dbReference type="InterPro" id="IPR001387">
    <property type="entry name" value="Cro/C1-type_HTH"/>
</dbReference>
<dbReference type="KEGG" id="saca:FFV09_08785"/>
<dbReference type="RefSeq" id="WP_141447485.1">
    <property type="nucleotide sequence ID" value="NZ_CP041217.1"/>
</dbReference>
<sequence>MQKSFELRSAIEKEMASQGLNFSTLSEKSGINRGVFSAILNSTPPKPVSFHQLDTITRALGMPPGWLFDEYVGECFYGGKPNRRRIEPFLLACSESGRTDLVHEVLRRLLEDLKYVPFVFEKGEELFMNGHFIQSIPFYESVIEHEKHQHSLRLAVSQYRLFRARLGEDGEEKLKAAVRFEPFCGLLPIRLRLDALLRLGNLYYELGKYAEMEAAADELFEAASGLYAELRSGKAKPQEDEPPVRPVKSLVFYYGSGLLHKQLALIGQKRYEEARPYGERYGNLDGFEGLDDDGRAEVENFKVFALGNMLDLELTLGNLSVLPAYSAYMQRHPNETVSGLVNIVEAANRYDADVDRLLEDHYVPLDRYMAQRPDNYYPEPIVRSSFASLHFHLAVYHNRRGRCAQAAEHVRHCWQLSQELNNPQHFRQLASLLSLPPMFVPLVPETAGEAE</sequence>
<dbReference type="GO" id="GO:0003677">
    <property type="term" value="F:DNA binding"/>
    <property type="evidence" value="ECO:0007669"/>
    <property type="project" value="InterPro"/>
</dbReference>
<organism evidence="2 3">
    <name type="scientific">Saccharibacillus brassicae</name>
    <dbReference type="NCBI Taxonomy" id="2583377"/>
    <lineage>
        <taxon>Bacteria</taxon>
        <taxon>Bacillati</taxon>
        <taxon>Bacillota</taxon>
        <taxon>Bacilli</taxon>
        <taxon>Bacillales</taxon>
        <taxon>Paenibacillaceae</taxon>
        <taxon>Saccharibacillus</taxon>
    </lineage>
</organism>
<evidence type="ECO:0000313" key="2">
    <source>
        <dbReference type="EMBL" id="QDH20937.1"/>
    </source>
</evidence>
<evidence type="ECO:0000259" key="1">
    <source>
        <dbReference type="Pfam" id="PF13443"/>
    </source>
</evidence>
<dbReference type="Gene3D" id="1.25.40.10">
    <property type="entry name" value="Tetratricopeptide repeat domain"/>
    <property type="match status" value="1"/>
</dbReference>
<feature type="domain" description="HTH cro/C1-type" evidence="1">
    <location>
        <begin position="11"/>
        <end position="65"/>
    </location>
</feature>
<gene>
    <name evidence="2" type="ORF">FFV09_08785</name>
</gene>
<dbReference type="SUPFAM" id="SSF47413">
    <property type="entry name" value="lambda repressor-like DNA-binding domains"/>
    <property type="match status" value="1"/>
</dbReference>
<protein>
    <submittedName>
        <fullName evidence="2">Helix-turn-helix transcriptional regulator</fullName>
    </submittedName>
</protein>
<keyword evidence="3" id="KW-1185">Reference proteome</keyword>
<dbReference type="InterPro" id="IPR010982">
    <property type="entry name" value="Lambda_DNA-bd_dom_sf"/>
</dbReference>
<evidence type="ECO:0000313" key="3">
    <source>
        <dbReference type="Proteomes" id="UP000316968"/>
    </source>
</evidence>
<dbReference type="AlphaFoldDB" id="A0A4Y6UXD7"/>
<dbReference type="SUPFAM" id="SSF48452">
    <property type="entry name" value="TPR-like"/>
    <property type="match status" value="1"/>
</dbReference>
<proteinExistence type="predicted"/>
<accession>A0A4Y6UXD7</accession>
<dbReference type="OrthoDB" id="2675972at2"/>
<name>A0A4Y6UXD7_SACBS</name>